<gene>
    <name evidence="5" type="ORF">FA10DRAFT_264068</name>
</gene>
<dbReference type="Proteomes" id="UP000245768">
    <property type="component" value="Unassembled WGS sequence"/>
</dbReference>
<evidence type="ECO:0000256" key="4">
    <source>
        <dbReference type="SAM" id="MobiDB-lite"/>
    </source>
</evidence>
<dbReference type="InParanoid" id="A0A316YXQ7"/>
<proteinExistence type="inferred from homology"/>
<evidence type="ECO:0000313" key="6">
    <source>
        <dbReference type="Proteomes" id="UP000245768"/>
    </source>
</evidence>
<feature type="region of interest" description="Disordered" evidence="4">
    <location>
        <begin position="126"/>
        <end position="151"/>
    </location>
</feature>
<dbReference type="PANTHER" id="PTHR13475">
    <property type="entry name" value="NEUGRIN"/>
    <property type="match status" value="1"/>
</dbReference>
<keyword evidence="6" id="KW-1185">Reference proteome</keyword>
<dbReference type="Gene3D" id="3.30.460.10">
    <property type="entry name" value="Beta Polymerase, domain 2"/>
    <property type="match status" value="1"/>
</dbReference>
<organism evidence="5 6">
    <name type="scientific">Acaromyces ingoldii</name>
    <dbReference type="NCBI Taxonomy" id="215250"/>
    <lineage>
        <taxon>Eukaryota</taxon>
        <taxon>Fungi</taxon>
        <taxon>Dikarya</taxon>
        <taxon>Basidiomycota</taxon>
        <taxon>Ustilaginomycotina</taxon>
        <taxon>Exobasidiomycetes</taxon>
        <taxon>Exobasidiales</taxon>
        <taxon>Cryptobasidiaceae</taxon>
        <taxon>Acaromyces</taxon>
    </lineage>
</organism>
<reference evidence="5 6" key="1">
    <citation type="journal article" date="2018" name="Mol. Biol. Evol.">
        <title>Broad Genomic Sampling Reveals a Smut Pathogenic Ancestry of the Fungal Clade Ustilaginomycotina.</title>
        <authorList>
            <person name="Kijpornyongpan T."/>
            <person name="Mondo S.J."/>
            <person name="Barry K."/>
            <person name="Sandor L."/>
            <person name="Lee J."/>
            <person name="Lipzen A."/>
            <person name="Pangilinan J."/>
            <person name="LaButti K."/>
            <person name="Hainaut M."/>
            <person name="Henrissat B."/>
            <person name="Grigoriev I.V."/>
            <person name="Spatafora J.W."/>
            <person name="Aime M.C."/>
        </authorList>
    </citation>
    <scope>NUCLEOTIDE SEQUENCE [LARGE SCALE GENOMIC DNA]</scope>
    <source>
        <strain evidence="5 6">MCA 4198</strain>
    </source>
</reference>
<feature type="region of interest" description="Disordered" evidence="4">
    <location>
        <begin position="198"/>
        <end position="245"/>
    </location>
</feature>
<feature type="region of interest" description="Disordered" evidence="4">
    <location>
        <begin position="1"/>
        <end position="72"/>
    </location>
</feature>
<feature type="compositionally biased region" description="Polar residues" evidence="4">
    <location>
        <begin position="1"/>
        <end position="20"/>
    </location>
</feature>
<evidence type="ECO:0000256" key="2">
    <source>
        <dbReference type="ARBA" id="ARBA00010895"/>
    </source>
</evidence>
<dbReference type="RefSeq" id="XP_025380616.1">
    <property type="nucleotide sequence ID" value="XM_025520495.1"/>
</dbReference>
<dbReference type="GO" id="GO:0005634">
    <property type="term" value="C:nucleus"/>
    <property type="evidence" value="ECO:0007669"/>
    <property type="project" value="TreeGrafter"/>
</dbReference>
<dbReference type="InterPro" id="IPR043519">
    <property type="entry name" value="NT_sf"/>
</dbReference>
<evidence type="ECO:0000256" key="1">
    <source>
        <dbReference type="ARBA" id="ARBA00003548"/>
    </source>
</evidence>
<protein>
    <recommendedName>
        <fullName evidence="3">Required for respiratory growth protein 9, mitochondrial</fullName>
    </recommendedName>
</protein>
<dbReference type="GeneID" id="37042411"/>
<dbReference type="Pfam" id="PF02410">
    <property type="entry name" value="RsfS"/>
    <property type="match status" value="1"/>
</dbReference>
<name>A0A316YXQ7_9BASI</name>
<dbReference type="SUPFAM" id="SSF81301">
    <property type="entry name" value="Nucleotidyltransferase"/>
    <property type="match status" value="1"/>
</dbReference>
<dbReference type="InterPro" id="IPR010487">
    <property type="entry name" value="NGRN/Rrg9"/>
</dbReference>
<evidence type="ECO:0000313" key="5">
    <source>
        <dbReference type="EMBL" id="PWN93418.1"/>
    </source>
</evidence>
<comment type="function">
    <text evidence="1">Required for respiratory activity and maintenance and expression of the mitochondrial genome.</text>
</comment>
<dbReference type="PANTHER" id="PTHR13475:SF3">
    <property type="entry name" value="NEUGRIN"/>
    <property type="match status" value="1"/>
</dbReference>
<feature type="compositionally biased region" description="Low complexity" evidence="4">
    <location>
        <begin position="46"/>
        <end position="72"/>
    </location>
</feature>
<accession>A0A316YXQ7</accession>
<feature type="compositionally biased region" description="Acidic residues" evidence="4">
    <location>
        <begin position="346"/>
        <end position="361"/>
    </location>
</feature>
<dbReference type="EMBL" id="KZ819634">
    <property type="protein sequence ID" value="PWN93418.1"/>
    <property type="molecule type" value="Genomic_DNA"/>
</dbReference>
<sequence>MAARQRTLQLVRGTSRSPLSASRGLATSRLVSFPRQIRPRFNTDEAPAATTPTTPLTTPSAGSSSSSSSAKPTLPWFLQDQAEEVVAAPVETASAALIEKTLPLSTAGSALPDALIELDELLTTGPSSPLLRRRRSDQDDEEETAEFEREPKRPPIVYIDAKARDADAWADWIVVVEVQARSGITRVAKDVGNYLKRAPRPASLGSIPSSLQEGDTVGPPERLRGSSASTEGSASLDKQPWRPRKILSREAQEGLRLLHAHDPETYSRQALAAQFKISVEAVRRILKSKFRPDGAVVSRQNRRAKEREDEWKRGMLEGPGWKLDEARELEKIKQSISSASSGREESVEEEEEEEEAEDQDEVAWALEGEEGAPRGKNRVRYEGLDDAQSSSRARRGGGDWCLVDAEWCVVHVMTPEARSTYDVEGIWERAPPSPVDEAESESSGTMKTTRILAVLVYKL</sequence>
<feature type="region of interest" description="Disordered" evidence="4">
    <location>
        <begin position="333"/>
        <end position="396"/>
    </location>
</feature>
<dbReference type="OrthoDB" id="5578174at2759"/>
<dbReference type="Pfam" id="PF06413">
    <property type="entry name" value="Neugrin"/>
    <property type="match status" value="1"/>
</dbReference>
<dbReference type="STRING" id="215250.A0A316YXQ7"/>
<evidence type="ECO:0000256" key="3">
    <source>
        <dbReference type="ARBA" id="ARBA00013566"/>
    </source>
</evidence>
<dbReference type="AlphaFoldDB" id="A0A316YXQ7"/>
<comment type="similarity">
    <text evidence="2">Belongs to the RRG9 family.</text>
</comment>